<feature type="repeat" description="TPR" evidence="3">
    <location>
        <begin position="121"/>
        <end position="154"/>
    </location>
</feature>
<evidence type="ECO:0000256" key="2">
    <source>
        <dbReference type="ARBA" id="ARBA00022803"/>
    </source>
</evidence>
<dbReference type="SUPFAM" id="SSF48452">
    <property type="entry name" value="TPR-like"/>
    <property type="match status" value="1"/>
</dbReference>
<name>A0A926Z7G8_9CYAN</name>
<gene>
    <name evidence="5" type="ORF">H6F44_16990</name>
</gene>
<keyword evidence="4" id="KW-0472">Membrane</keyword>
<dbReference type="EMBL" id="JACJPY010000067">
    <property type="protein sequence ID" value="MBD2151805.1"/>
    <property type="molecule type" value="Genomic_DNA"/>
</dbReference>
<dbReference type="InterPro" id="IPR019734">
    <property type="entry name" value="TPR_rpt"/>
</dbReference>
<dbReference type="InterPro" id="IPR011990">
    <property type="entry name" value="TPR-like_helical_dom_sf"/>
</dbReference>
<dbReference type="PROSITE" id="PS50293">
    <property type="entry name" value="TPR_REGION"/>
    <property type="match status" value="1"/>
</dbReference>
<dbReference type="Gene3D" id="1.25.40.10">
    <property type="entry name" value="Tetratricopeptide repeat domain"/>
    <property type="match status" value="2"/>
</dbReference>
<dbReference type="RefSeq" id="WP_190352222.1">
    <property type="nucleotide sequence ID" value="NZ_JACJPY010000067.1"/>
</dbReference>
<keyword evidence="4" id="KW-0812">Transmembrane</keyword>
<organism evidence="5 6">
    <name type="scientific">Pseudanabaena cinerea FACHB-1277</name>
    <dbReference type="NCBI Taxonomy" id="2949581"/>
    <lineage>
        <taxon>Bacteria</taxon>
        <taxon>Bacillati</taxon>
        <taxon>Cyanobacteriota</taxon>
        <taxon>Cyanophyceae</taxon>
        <taxon>Pseudanabaenales</taxon>
        <taxon>Pseudanabaenaceae</taxon>
        <taxon>Pseudanabaena</taxon>
        <taxon>Pseudanabaena cinerea</taxon>
    </lineage>
</organism>
<proteinExistence type="predicted"/>
<sequence>MDSKLAIAYLGALVVLLVVVIWLVVRQIIKARSLEKVISDLQPKLQKEKGSPEDYYQLGSVYLRKKLYAQAIALFNKAIKEGGDNMAEVYNALGFAYFSQEQYDLAIKNYKEAIALQEGYVTALNNLAHAYEKKRLLPQAIDMYEQVLLLDNKNETAKRRLTSLRKQVVPSS</sequence>
<evidence type="ECO:0000256" key="4">
    <source>
        <dbReference type="SAM" id="Phobius"/>
    </source>
</evidence>
<dbReference type="Proteomes" id="UP000631421">
    <property type="component" value="Unassembled WGS sequence"/>
</dbReference>
<reference evidence="5" key="2">
    <citation type="submission" date="2020-08" db="EMBL/GenBank/DDBJ databases">
        <authorList>
            <person name="Chen M."/>
            <person name="Teng W."/>
            <person name="Zhao L."/>
            <person name="Hu C."/>
            <person name="Zhou Y."/>
            <person name="Han B."/>
            <person name="Song L."/>
            <person name="Shu W."/>
        </authorList>
    </citation>
    <scope>NUCLEOTIDE SEQUENCE</scope>
    <source>
        <strain evidence="5">FACHB-1277</strain>
    </source>
</reference>
<dbReference type="PANTHER" id="PTHR44943">
    <property type="entry name" value="CELLULOSE SYNTHASE OPERON PROTEIN C"/>
    <property type="match status" value="1"/>
</dbReference>
<feature type="repeat" description="TPR" evidence="3">
    <location>
        <begin position="52"/>
        <end position="85"/>
    </location>
</feature>
<evidence type="ECO:0000313" key="5">
    <source>
        <dbReference type="EMBL" id="MBD2151805.1"/>
    </source>
</evidence>
<evidence type="ECO:0000313" key="6">
    <source>
        <dbReference type="Proteomes" id="UP000631421"/>
    </source>
</evidence>
<keyword evidence="1" id="KW-0677">Repeat</keyword>
<dbReference type="AlphaFoldDB" id="A0A926Z7G8"/>
<keyword evidence="6" id="KW-1185">Reference proteome</keyword>
<evidence type="ECO:0000256" key="1">
    <source>
        <dbReference type="ARBA" id="ARBA00022737"/>
    </source>
</evidence>
<dbReference type="SMART" id="SM00028">
    <property type="entry name" value="TPR"/>
    <property type="match status" value="3"/>
</dbReference>
<dbReference type="Pfam" id="PF13424">
    <property type="entry name" value="TPR_12"/>
    <property type="match status" value="1"/>
</dbReference>
<reference evidence="5" key="1">
    <citation type="journal article" date="2015" name="ISME J.">
        <title>Draft Genome Sequence of Streptomyces incarnatus NRRL8089, which Produces the Nucleoside Antibiotic Sinefungin.</title>
        <authorList>
            <person name="Oshima K."/>
            <person name="Hattori M."/>
            <person name="Shimizu H."/>
            <person name="Fukuda K."/>
            <person name="Nemoto M."/>
            <person name="Inagaki K."/>
            <person name="Tamura T."/>
        </authorList>
    </citation>
    <scope>NUCLEOTIDE SEQUENCE</scope>
    <source>
        <strain evidence="5">FACHB-1277</strain>
    </source>
</reference>
<dbReference type="InterPro" id="IPR051685">
    <property type="entry name" value="Ycf3/AcsC/BcsC/TPR_MFPF"/>
</dbReference>
<feature type="transmembrane region" description="Helical" evidence="4">
    <location>
        <begin position="6"/>
        <end position="25"/>
    </location>
</feature>
<dbReference type="PROSITE" id="PS50005">
    <property type="entry name" value="TPR"/>
    <property type="match status" value="3"/>
</dbReference>
<protein>
    <submittedName>
        <fullName evidence="5">Tetratricopeptide repeat protein</fullName>
    </submittedName>
</protein>
<dbReference type="PANTHER" id="PTHR44943:SF8">
    <property type="entry name" value="TPR REPEAT-CONTAINING PROTEIN MJ0263"/>
    <property type="match status" value="1"/>
</dbReference>
<comment type="caution">
    <text evidence="5">The sequence shown here is derived from an EMBL/GenBank/DDBJ whole genome shotgun (WGS) entry which is preliminary data.</text>
</comment>
<accession>A0A926Z7G8</accession>
<keyword evidence="4" id="KW-1133">Transmembrane helix</keyword>
<keyword evidence="2 3" id="KW-0802">TPR repeat</keyword>
<feature type="repeat" description="TPR" evidence="3">
    <location>
        <begin position="87"/>
        <end position="120"/>
    </location>
</feature>
<evidence type="ECO:0000256" key="3">
    <source>
        <dbReference type="PROSITE-ProRule" id="PRU00339"/>
    </source>
</evidence>
<dbReference type="Pfam" id="PF13176">
    <property type="entry name" value="TPR_7"/>
    <property type="match status" value="1"/>
</dbReference>